<dbReference type="PANTHER" id="PTHR12307">
    <property type="entry name" value="PROTEIN PHOSPHATASE 1 REGULATORY SUBUNIT"/>
    <property type="match status" value="1"/>
</dbReference>
<feature type="compositionally biased region" description="Basic and acidic residues" evidence="1">
    <location>
        <begin position="329"/>
        <end position="347"/>
    </location>
</feature>
<feature type="compositionally biased region" description="Polar residues" evidence="1">
    <location>
        <begin position="358"/>
        <end position="368"/>
    </location>
</feature>
<evidence type="ECO:0000313" key="4">
    <source>
        <dbReference type="EMBL" id="KAF7707596.1"/>
    </source>
</evidence>
<organism evidence="4 5">
    <name type="scientific">Silurus meridionalis</name>
    <name type="common">Southern catfish</name>
    <name type="synonym">Silurus soldatovi meridionalis</name>
    <dbReference type="NCBI Taxonomy" id="175797"/>
    <lineage>
        <taxon>Eukaryota</taxon>
        <taxon>Metazoa</taxon>
        <taxon>Chordata</taxon>
        <taxon>Craniata</taxon>
        <taxon>Vertebrata</taxon>
        <taxon>Euteleostomi</taxon>
        <taxon>Actinopterygii</taxon>
        <taxon>Neopterygii</taxon>
        <taxon>Teleostei</taxon>
        <taxon>Ostariophysi</taxon>
        <taxon>Siluriformes</taxon>
        <taxon>Siluridae</taxon>
        <taxon>Silurus</taxon>
    </lineage>
</organism>
<feature type="compositionally biased region" description="Basic residues" evidence="1">
    <location>
        <begin position="310"/>
        <end position="320"/>
    </location>
</feature>
<dbReference type="InterPro" id="IPR038175">
    <property type="entry name" value="CBM21_dom_sf"/>
</dbReference>
<sequence>MEPVVGELQELNICSSNLLGLPEPCSLDSDDEQLDLGGIKPKSSPIPRRRSSLSCSDDDSQPPPSSSRRVSFADAFGLSLVSVKQFNTRSMCDPAESLEVEFKDSKEYYLKVLFALPLTLEELLYRVQEQKVDLESLELMPGTTTLKGSVRVLNLCFDKLVYIRTSLDCWSSHFDLLAEYVSESSQGLTDCFSFKLTMVPPFGERGARVDFCIRYETPFGTFWANNGGQNYVVFCHEKAKEQDENEKLVPKSCLKPSRNSSMTSTTSNAEEIPEIILNCGIAAVTEPVGVKEEQTQEEHTQLKEENSRNNSRRSRRKAARMAKLQQYFAKRDEKDLQQTENDNDKVDVPVPVIDESPLNLSTPETNVASLPAEPRTSEGQRSINTIQVPAPQTQAQEKDNIKVTHPEPITSKFQPSPPSLDSESSHISVVDLQLLESSQDKETSTSQDGSFKCQMSDNSIGETVEKAWECFEKCALEKKESTEDTDSRNQMDNTLLEDKQGIQSFGCHYTFETIVAPLYHQVFERMENDRRGVKNRTSKADKSVRKQDDGSLRIVTYPVVETRSNPEISAKHVSDDAKCHGACKETFPEYLHNTQRATENALSLLNEKTKLVAEIALQDSALPDITDNLLDASISESKTEQAFIPTEEQHLLNSQPLASSKDSTFCREQTPEYIKYNKPPCSEYSQSTLQQELVCIDNAILPIESEVDFITTNPPPTIVSKQQSEEILVTQTSIETQISEEIDKIHDEEPQTSEQTLNTCISCLEKSNTPMPGPTVFHSDISSNVTPKIIQSNASGPSQNLTHGTIKSQIPAPIFFTQNLEATEDIKLQIQSADDINLIRKKTLCQNNDRFNHAGSETQSNLSNRNDGVDHLEEIEKGSETIRTQILHKSPEETSADRILENLVGMSQINENKSSHLNFPDELPDFNGILNKNMEVPNISSNPDNLEDTLQGEEEEFKENDQVKNPNKMEEQELTAVTEIQLEEVKEISEVEKPLEVKDPQKEGKHENQVEKKEQEIGKKAELDSKEKIKDGSYSTEDGEEDTQEDGKEKDAEPRRNRVEDQEDLAKHLAAEIEKQEMVDGVTSMVRTQSILNIDSLISEVHLHVGHKQQNTGLEQMSEEAVSERRSTCEKEDIFRDTDSSQQALLLNSDAAFNEQDKEEDVCCQIDKTGGTEDTTGKVAVLKEQEKDSLNKQSENMDDGASTESLTDDEMELYLLRLKNTQQTGLKDSISMGKRHSISRTWTIASPMPSILENMDEDQPHALMDELTNEQTVELERATRPLLDKDVIQPNVLWWRELFSFDNMPNIIVYTLLFVVFLITAYICDFIACFTLYLLALYWLYFQVQREPIKGT</sequence>
<dbReference type="GO" id="GO:0000164">
    <property type="term" value="C:protein phosphatase type 1 complex"/>
    <property type="evidence" value="ECO:0007669"/>
    <property type="project" value="TreeGrafter"/>
</dbReference>
<feature type="domain" description="CBM21" evidence="3">
    <location>
        <begin position="126"/>
        <end position="234"/>
    </location>
</feature>
<reference evidence="4" key="1">
    <citation type="submission" date="2020-08" db="EMBL/GenBank/DDBJ databases">
        <title>Chromosome-level assembly of Southern catfish (Silurus meridionalis) provides insights into visual adaptation to the nocturnal and benthic lifestyles.</title>
        <authorList>
            <person name="Zhang Y."/>
            <person name="Wang D."/>
            <person name="Peng Z."/>
        </authorList>
    </citation>
    <scope>NUCLEOTIDE SEQUENCE</scope>
    <source>
        <strain evidence="4">SWU-2019-XX</strain>
        <tissue evidence="4">Muscle</tissue>
    </source>
</reference>
<dbReference type="PANTHER" id="PTHR12307:SF2">
    <property type="entry name" value="PROTEIN PHOSPHATASE 1 REGULATORY SUBUNIT 3A"/>
    <property type="match status" value="1"/>
</dbReference>
<proteinExistence type="predicted"/>
<feature type="compositionally biased region" description="Polar residues" evidence="1">
    <location>
        <begin position="411"/>
        <end position="426"/>
    </location>
</feature>
<feature type="region of interest" description="Disordered" evidence="1">
    <location>
        <begin position="30"/>
        <end position="69"/>
    </location>
</feature>
<keyword evidence="2" id="KW-0472">Membrane</keyword>
<protein>
    <recommendedName>
        <fullName evidence="3">CBM21 domain-containing protein</fullName>
    </recommendedName>
</protein>
<dbReference type="InterPro" id="IPR050782">
    <property type="entry name" value="PP1_regulatory_subunit_3"/>
</dbReference>
<dbReference type="GO" id="GO:0005979">
    <property type="term" value="P:regulation of glycogen biosynthetic process"/>
    <property type="evidence" value="ECO:0007669"/>
    <property type="project" value="TreeGrafter"/>
</dbReference>
<feature type="region of interest" description="Disordered" evidence="1">
    <location>
        <begin position="290"/>
        <end position="383"/>
    </location>
</feature>
<feature type="compositionally biased region" description="Basic and acidic residues" evidence="1">
    <location>
        <begin position="1045"/>
        <end position="1062"/>
    </location>
</feature>
<evidence type="ECO:0000256" key="2">
    <source>
        <dbReference type="SAM" id="Phobius"/>
    </source>
</evidence>
<dbReference type="OrthoDB" id="1881at2759"/>
<evidence type="ECO:0000313" key="5">
    <source>
        <dbReference type="Proteomes" id="UP000606274"/>
    </source>
</evidence>
<feature type="region of interest" description="Disordered" evidence="1">
    <location>
        <begin position="1186"/>
        <end position="1205"/>
    </location>
</feature>
<dbReference type="InterPro" id="IPR005036">
    <property type="entry name" value="CBM21_dom"/>
</dbReference>
<accession>A0A8T0BQB0</accession>
<keyword evidence="2" id="KW-1133">Transmembrane helix</keyword>
<evidence type="ECO:0000259" key="3">
    <source>
        <dbReference type="PROSITE" id="PS51159"/>
    </source>
</evidence>
<comment type="caution">
    <text evidence="4">The sequence shown here is derived from an EMBL/GenBank/DDBJ whole genome shotgun (WGS) entry which is preliminary data.</text>
</comment>
<dbReference type="GO" id="GO:2001069">
    <property type="term" value="F:glycogen binding"/>
    <property type="evidence" value="ECO:0007669"/>
    <property type="project" value="TreeGrafter"/>
</dbReference>
<dbReference type="GO" id="GO:0008157">
    <property type="term" value="F:protein phosphatase 1 binding"/>
    <property type="evidence" value="ECO:0007669"/>
    <property type="project" value="TreeGrafter"/>
</dbReference>
<dbReference type="Gene3D" id="2.60.40.2440">
    <property type="entry name" value="Carbohydrate binding type-21 domain"/>
    <property type="match status" value="1"/>
</dbReference>
<keyword evidence="5" id="KW-1185">Reference proteome</keyword>
<keyword evidence="2" id="KW-0812">Transmembrane</keyword>
<feature type="compositionally biased region" description="Basic and acidic residues" evidence="1">
    <location>
        <begin position="991"/>
        <end position="1031"/>
    </location>
</feature>
<dbReference type="CDD" id="cd22255">
    <property type="entry name" value="PBD_PPP1R3A"/>
    <property type="match status" value="1"/>
</dbReference>
<dbReference type="Proteomes" id="UP000606274">
    <property type="component" value="Unassembled WGS sequence"/>
</dbReference>
<feature type="region of interest" description="Disordered" evidence="1">
    <location>
        <begin position="991"/>
        <end position="1062"/>
    </location>
</feature>
<feature type="region of interest" description="Disordered" evidence="1">
    <location>
        <begin position="247"/>
        <end position="269"/>
    </location>
</feature>
<feature type="compositionally biased region" description="Basic and acidic residues" evidence="1">
    <location>
        <begin position="290"/>
        <end position="307"/>
    </location>
</feature>
<feature type="transmembrane region" description="Helical" evidence="2">
    <location>
        <begin position="1307"/>
        <end position="1340"/>
    </location>
</feature>
<evidence type="ECO:0000256" key="1">
    <source>
        <dbReference type="SAM" id="MobiDB-lite"/>
    </source>
</evidence>
<dbReference type="EMBL" id="JABFDY010000005">
    <property type="protein sequence ID" value="KAF7707596.1"/>
    <property type="molecule type" value="Genomic_DNA"/>
</dbReference>
<dbReference type="Pfam" id="PF03370">
    <property type="entry name" value="CBM_21"/>
    <property type="match status" value="1"/>
</dbReference>
<feature type="region of interest" description="Disordered" evidence="1">
    <location>
        <begin position="406"/>
        <end position="426"/>
    </location>
</feature>
<name>A0A8T0BQB0_SILME</name>
<gene>
    <name evidence="4" type="ORF">HF521_018814</name>
</gene>
<dbReference type="PROSITE" id="PS51159">
    <property type="entry name" value="CBM21"/>
    <property type="match status" value="1"/>
</dbReference>